<dbReference type="SUPFAM" id="SSF50494">
    <property type="entry name" value="Trypsin-like serine proteases"/>
    <property type="match status" value="1"/>
</dbReference>
<feature type="region of interest" description="Disordered" evidence="4">
    <location>
        <begin position="368"/>
        <end position="391"/>
    </location>
</feature>
<dbReference type="AlphaFoldDB" id="A0A024P8W0"/>
<feature type="compositionally biased region" description="Acidic residues" evidence="4">
    <location>
        <begin position="377"/>
        <end position="391"/>
    </location>
</feature>
<dbReference type="GO" id="GO:0006508">
    <property type="term" value="P:proteolysis"/>
    <property type="evidence" value="ECO:0007669"/>
    <property type="project" value="UniProtKB-KW"/>
</dbReference>
<keyword evidence="3" id="KW-0720">Serine protease</keyword>
<evidence type="ECO:0000256" key="3">
    <source>
        <dbReference type="ARBA" id="ARBA00022825"/>
    </source>
</evidence>
<dbReference type="EMBL" id="CCDI010000004">
    <property type="protein sequence ID" value="CDQ25253.1"/>
    <property type="molecule type" value="Genomic_DNA"/>
</dbReference>
<dbReference type="PRINTS" id="PR00834">
    <property type="entry name" value="PROTEASES2C"/>
</dbReference>
<evidence type="ECO:0000256" key="1">
    <source>
        <dbReference type="ARBA" id="ARBA00022670"/>
    </source>
</evidence>
<reference evidence="5 6" key="2">
    <citation type="submission" date="2014-05" db="EMBL/GenBank/DDBJ databases">
        <title>Draft genome sequence of Halobacillus karajensis HK-03.</title>
        <authorList>
            <person name="Khelaifia S."/>
            <person name="Croce O."/>
            <person name="Lagier J.C."/>
            <person name="Raoult D."/>
        </authorList>
    </citation>
    <scope>NUCLEOTIDE SEQUENCE [LARGE SCALE GENOMIC DNA]</scope>
    <source>
        <strain evidence="5 6">HD-03</strain>
    </source>
</reference>
<dbReference type="GO" id="GO:0004252">
    <property type="term" value="F:serine-type endopeptidase activity"/>
    <property type="evidence" value="ECO:0007669"/>
    <property type="project" value="InterPro"/>
</dbReference>
<dbReference type="RefSeq" id="WP_051744190.1">
    <property type="nucleotide sequence ID" value="NZ_CCDH010000002.1"/>
</dbReference>
<keyword evidence="6" id="KW-1185">Reference proteome</keyword>
<proteinExistence type="predicted"/>
<accession>A0A024P8W0</accession>
<gene>
    <name evidence="5" type="primary">hhoB</name>
    <name evidence="5" type="ORF">BN983_03567</name>
</gene>
<dbReference type="Pfam" id="PF13365">
    <property type="entry name" value="Trypsin_2"/>
    <property type="match status" value="1"/>
</dbReference>
<dbReference type="Gene3D" id="2.40.10.120">
    <property type="match status" value="1"/>
</dbReference>
<evidence type="ECO:0000313" key="5">
    <source>
        <dbReference type="EMBL" id="CDQ25253.1"/>
    </source>
</evidence>
<organism evidence="5 6">
    <name type="scientific">Halobacillus karajensis</name>
    <dbReference type="NCBI Taxonomy" id="195088"/>
    <lineage>
        <taxon>Bacteria</taxon>
        <taxon>Bacillati</taxon>
        <taxon>Bacillota</taxon>
        <taxon>Bacilli</taxon>
        <taxon>Bacillales</taxon>
        <taxon>Bacillaceae</taxon>
        <taxon>Halobacillus</taxon>
    </lineage>
</organism>
<dbReference type="PANTHER" id="PTHR43343">
    <property type="entry name" value="PEPTIDASE S12"/>
    <property type="match status" value="1"/>
</dbReference>
<dbReference type="InterPro" id="IPR001940">
    <property type="entry name" value="Peptidase_S1C"/>
</dbReference>
<dbReference type="InterPro" id="IPR009003">
    <property type="entry name" value="Peptidase_S1_PA"/>
</dbReference>
<dbReference type="PANTHER" id="PTHR43343:SF3">
    <property type="entry name" value="PROTEASE DO-LIKE 8, CHLOROPLASTIC"/>
    <property type="match status" value="1"/>
</dbReference>
<protein>
    <submittedName>
        <fullName evidence="5">Serine protease HhoB</fullName>
    </submittedName>
</protein>
<evidence type="ECO:0000313" key="6">
    <source>
        <dbReference type="Proteomes" id="UP000028868"/>
    </source>
</evidence>
<keyword evidence="2" id="KW-0378">Hydrolase</keyword>
<keyword evidence="1 5" id="KW-0645">Protease</keyword>
<sequence length="391" mass="42819">MKRSWIISLLATLLILGGGIAGVFYVIHAVEEDMQVSAVLAQPPADDEEAGEVPKGTQEIIFESQKLVVQIELEDGTVGSGFLYNDKGDIMTNAHVVANTESVNVKTSDGKKMPGDVIGLSRDVDVAVVRVPGMKGKAPLPVREEDTAELLDEVLALGSPLGLQNTVTRGEISGLDRTLDIEPFHYKNLYQISAPISPGNSGGPLLDRKTGEVIGINSAKMDEETIGFSIPVADVLPMVRRWSDSPMRSLPEFPELTDQVTSPVTGTDTEQASYMVQYFYDSINQGDFVTAYSLLSSSWQEDISFEKFRSGYNNTLSVQVDNLVADPKEDQVEVTAFLSAEETIDGEVQKKKYKVVYPVKKENQSVKIWNGTGEELSTNEEEEAKEEETED</sequence>
<reference evidence="6" key="1">
    <citation type="submission" date="2014-03" db="EMBL/GenBank/DDBJ databases">
        <authorList>
            <person name="Urmite Genomes U."/>
        </authorList>
    </citation>
    <scope>NUCLEOTIDE SEQUENCE [LARGE SCALE GENOMIC DNA]</scope>
    <source>
        <strain evidence="6">HD-03</strain>
    </source>
</reference>
<dbReference type="Proteomes" id="UP000028868">
    <property type="component" value="Unassembled WGS sequence"/>
</dbReference>
<dbReference type="InterPro" id="IPR051201">
    <property type="entry name" value="Chloro_Bact_Ser_Proteases"/>
</dbReference>
<name>A0A024P8W0_9BACI</name>
<evidence type="ECO:0000256" key="2">
    <source>
        <dbReference type="ARBA" id="ARBA00022801"/>
    </source>
</evidence>
<evidence type="ECO:0000256" key="4">
    <source>
        <dbReference type="SAM" id="MobiDB-lite"/>
    </source>
</evidence>
<comment type="caution">
    <text evidence="5">The sequence shown here is derived from an EMBL/GenBank/DDBJ whole genome shotgun (WGS) entry which is preliminary data.</text>
</comment>